<dbReference type="NCBIfam" id="TIGR00125">
    <property type="entry name" value="cyt_tran_rel"/>
    <property type="match status" value="1"/>
</dbReference>
<sequence>MKVVATGVFDIIHSGHAHFLNAAKEHGDELVVIVANDDTVRKMKGEPILSDERRAEMVSHLKPVDHVVIGRTGNMLDIIVEEIRPNVIALGYDQRLFSTAELESKLLERGLDVKVVRLHEMEQDLAGSRKIISKIMKIYREKYGSE</sequence>
<dbReference type="InterPro" id="IPR014729">
    <property type="entry name" value="Rossmann-like_a/b/a_fold"/>
</dbReference>
<dbReference type="SUPFAM" id="SSF52374">
    <property type="entry name" value="Nucleotidylyl transferase"/>
    <property type="match status" value="1"/>
</dbReference>
<keyword evidence="2 6" id="KW-0548">Nucleotidyltransferase</keyword>
<evidence type="ECO:0000256" key="3">
    <source>
        <dbReference type="ARBA" id="ARBA00022741"/>
    </source>
</evidence>
<accession>A0A075FV02</accession>
<keyword evidence="3" id="KW-0547">Nucleotide-binding</keyword>
<keyword evidence="1 6" id="KW-0808">Transferase</keyword>
<protein>
    <submittedName>
        <fullName evidence="6">Cytidylyltransferase, putative (RibL)</fullName>
    </submittedName>
</protein>
<name>A0A075FV02_9EURY</name>
<dbReference type="EMBL" id="KF900443">
    <property type="protein sequence ID" value="AIE95198.1"/>
    <property type="molecule type" value="Genomic_DNA"/>
</dbReference>
<dbReference type="InterPro" id="IPR004821">
    <property type="entry name" value="Cyt_trans-like"/>
</dbReference>
<dbReference type="Pfam" id="PF01467">
    <property type="entry name" value="CTP_transf_like"/>
    <property type="match status" value="1"/>
</dbReference>
<reference evidence="6" key="1">
    <citation type="journal article" date="2014" name="Genome Biol. Evol.">
        <title>Pangenome evidence for extensive interdomain horizontal transfer affecting lineage core and shell genes in uncultured planktonic thaumarchaeota and euryarchaeota.</title>
        <authorList>
            <person name="Deschamps P."/>
            <person name="Zivanovic Y."/>
            <person name="Moreira D."/>
            <person name="Rodriguez-Valera F."/>
            <person name="Lopez-Garcia P."/>
        </authorList>
    </citation>
    <scope>NUCLEOTIDE SEQUENCE</scope>
</reference>
<gene>
    <name evidence="6" type="primary">ribL</name>
</gene>
<organism evidence="6">
    <name type="scientific">uncultured marine group II/III euryarchaeote AD1000_59_C09</name>
    <dbReference type="NCBI Taxonomy" id="1457791"/>
    <lineage>
        <taxon>Archaea</taxon>
        <taxon>Methanobacteriati</taxon>
        <taxon>Methanobacteriota</taxon>
        <taxon>environmental samples</taxon>
    </lineage>
</organism>
<keyword evidence="4" id="KW-0067">ATP-binding</keyword>
<evidence type="ECO:0000313" key="6">
    <source>
        <dbReference type="EMBL" id="AIE95198.1"/>
    </source>
</evidence>
<feature type="domain" description="Cytidyltransferase-like" evidence="5">
    <location>
        <begin position="5"/>
        <end position="120"/>
    </location>
</feature>
<dbReference type="AlphaFoldDB" id="A0A075FV02"/>
<proteinExistence type="predicted"/>
<dbReference type="PANTHER" id="PTHR43793">
    <property type="entry name" value="FAD SYNTHASE"/>
    <property type="match status" value="1"/>
</dbReference>
<evidence type="ECO:0000256" key="4">
    <source>
        <dbReference type="ARBA" id="ARBA00022840"/>
    </source>
</evidence>
<evidence type="ECO:0000259" key="5">
    <source>
        <dbReference type="Pfam" id="PF01467"/>
    </source>
</evidence>
<dbReference type="GO" id="GO:0005524">
    <property type="term" value="F:ATP binding"/>
    <property type="evidence" value="ECO:0007669"/>
    <property type="project" value="UniProtKB-KW"/>
</dbReference>
<evidence type="ECO:0000256" key="1">
    <source>
        <dbReference type="ARBA" id="ARBA00022679"/>
    </source>
</evidence>
<dbReference type="GO" id="GO:0016779">
    <property type="term" value="F:nucleotidyltransferase activity"/>
    <property type="evidence" value="ECO:0007669"/>
    <property type="project" value="UniProtKB-KW"/>
</dbReference>
<dbReference type="PANTHER" id="PTHR43793:SF1">
    <property type="entry name" value="FAD SYNTHASE"/>
    <property type="match status" value="1"/>
</dbReference>
<evidence type="ECO:0000256" key="2">
    <source>
        <dbReference type="ARBA" id="ARBA00022695"/>
    </source>
</evidence>
<dbReference type="InterPro" id="IPR050385">
    <property type="entry name" value="Archaeal_FAD_synthase"/>
</dbReference>
<dbReference type="Gene3D" id="3.40.50.620">
    <property type="entry name" value="HUPs"/>
    <property type="match status" value="1"/>
</dbReference>